<evidence type="ECO:0000256" key="1">
    <source>
        <dbReference type="SAM" id="SignalP"/>
    </source>
</evidence>
<accession>A0A4P2QQ31</accession>
<proteinExistence type="predicted"/>
<evidence type="ECO:0000313" key="3">
    <source>
        <dbReference type="Proteomes" id="UP000295497"/>
    </source>
</evidence>
<dbReference type="EMBL" id="CP012672">
    <property type="protein sequence ID" value="AUX32076.1"/>
    <property type="molecule type" value="Genomic_DNA"/>
</dbReference>
<evidence type="ECO:0008006" key="4">
    <source>
        <dbReference type="Google" id="ProtNLM"/>
    </source>
</evidence>
<gene>
    <name evidence="2" type="ORF">SOCE836_042120</name>
</gene>
<organism evidence="2 3">
    <name type="scientific">Sorangium cellulosum</name>
    <name type="common">Polyangium cellulosum</name>
    <dbReference type="NCBI Taxonomy" id="56"/>
    <lineage>
        <taxon>Bacteria</taxon>
        <taxon>Pseudomonadati</taxon>
        <taxon>Myxococcota</taxon>
        <taxon>Polyangia</taxon>
        <taxon>Polyangiales</taxon>
        <taxon>Polyangiaceae</taxon>
        <taxon>Sorangium</taxon>
    </lineage>
</organism>
<feature type="chain" id="PRO_5020376402" description="Secreted protein" evidence="1">
    <location>
        <begin position="24"/>
        <end position="210"/>
    </location>
</feature>
<evidence type="ECO:0000313" key="2">
    <source>
        <dbReference type="EMBL" id="AUX32076.1"/>
    </source>
</evidence>
<feature type="signal peptide" evidence="1">
    <location>
        <begin position="1"/>
        <end position="23"/>
    </location>
</feature>
<dbReference type="AlphaFoldDB" id="A0A4P2QQ31"/>
<protein>
    <recommendedName>
        <fullName evidence="4">Secreted protein</fullName>
    </recommendedName>
</protein>
<dbReference type="Proteomes" id="UP000295497">
    <property type="component" value="Chromosome"/>
</dbReference>
<sequence>MMARALAVCGSLCTLVAAPTSVAAFELSGGVSVGGIQIGTGPRLALSPFVGLLWRQEKELLLEVHNMFSVVPGARVGACDRTAVTLVHAWRTGNVSLGPSLSIYSMPVCGATVCNRVVGVASGGHAQADLYFSERFGASVSANVDWAGGSSRVLHGDLMAMVTAGPVWRFGDVTKTVIRITVLRPVAKSATTNTPRVLGNAVETARRADA</sequence>
<keyword evidence="1" id="KW-0732">Signal</keyword>
<name>A0A4P2QQ31_SORCE</name>
<reference evidence="2 3" key="1">
    <citation type="submission" date="2015-09" db="EMBL/GenBank/DDBJ databases">
        <title>Sorangium comparison.</title>
        <authorList>
            <person name="Zaburannyi N."/>
            <person name="Bunk B."/>
            <person name="Overmann J."/>
            <person name="Mueller R."/>
        </authorList>
    </citation>
    <scope>NUCLEOTIDE SEQUENCE [LARGE SCALE GENOMIC DNA]</scope>
    <source>
        <strain evidence="2 3">So ce836</strain>
    </source>
</reference>